<sequence length="153" mass="17657">MKRFLAIHIHGEELTITSRGGRAQRRSLSNGELVEEYILNGPEGPLEHHFRHENQHLICSTQGELCWLEDTTIVQRIQLNGPVQGAIWDPYIRGWRLAGWREEVIISHQKTEQHAWEEIPIHIQPVKGGAMILFNNGTWLNSHFESPVAQEEE</sequence>
<dbReference type="EMBL" id="GU942968">
    <property type="protein sequence ID" value="ADD93180.1"/>
    <property type="molecule type" value="Genomic_DNA"/>
</dbReference>
<protein>
    <submittedName>
        <fullName evidence="1">Uncharacterized protein</fullName>
    </submittedName>
</protein>
<accession>D6PBS9</accession>
<name>D6PBS9_9ARCH</name>
<organism evidence="1">
    <name type="scientific">uncultured archaeon MedDCM-OCT-S06-C18</name>
    <dbReference type="NCBI Taxonomy" id="743094"/>
    <lineage>
        <taxon>Archaea</taxon>
        <taxon>environmental samples</taxon>
    </lineage>
</organism>
<dbReference type="AlphaFoldDB" id="D6PBS9"/>
<reference evidence="1" key="1">
    <citation type="journal article" date="2010" name="ISME J.">
        <title>Metagenome of the Mediterranean deep chlorophyll maximum studied by direct and fosmid library 454 pyrosequencing.</title>
        <authorList>
            <person name="Ghai R."/>
            <person name="Martin-Cuadrado A.B."/>
            <person name="Molto A.G."/>
            <person name="Heredia I.G."/>
            <person name="Cabrera R."/>
            <person name="Martin J."/>
            <person name="Verdu M."/>
            <person name="Deschamps P."/>
            <person name="Moreira D."/>
            <person name="Lopez-Garcia P."/>
            <person name="Mira A."/>
            <person name="Rodriguez-Valera F."/>
        </authorList>
    </citation>
    <scope>NUCLEOTIDE SEQUENCE</scope>
</reference>
<proteinExistence type="predicted"/>
<evidence type="ECO:0000313" key="1">
    <source>
        <dbReference type="EMBL" id="ADD93180.1"/>
    </source>
</evidence>